<organism evidence="1 2">
    <name type="scientific">Tepidiforma thermophila (strain KCTC 52669 / CGMCC 1.13589 / G233)</name>
    <dbReference type="NCBI Taxonomy" id="2761530"/>
    <lineage>
        <taxon>Bacteria</taxon>
        <taxon>Bacillati</taxon>
        <taxon>Chloroflexota</taxon>
        <taxon>Tepidiformia</taxon>
        <taxon>Tepidiformales</taxon>
        <taxon>Tepidiformaceae</taxon>
        <taxon>Tepidiforma</taxon>
    </lineage>
</organism>
<dbReference type="AlphaFoldDB" id="A0A2A9HED8"/>
<evidence type="ECO:0000313" key="2">
    <source>
        <dbReference type="Proteomes" id="UP000223071"/>
    </source>
</evidence>
<evidence type="ECO:0000313" key="1">
    <source>
        <dbReference type="EMBL" id="PFG73336.1"/>
    </source>
</evidence>
<dbReference type="EMBL" id="PDJQ01000001">
    <property type="protein sequence ID" value="PFG73336.1"/>
    <property type="molecule type" value="Genomic_DNA"/>
</dbReference>
<comment type="caution">
    <text evidence="1">The sequence shown here is derived from an EMBL/GenBank/DDBJ whole genome shotgun (WGS) entry which is preliminary data.</text>
</comment>
<dbReference type="Proteomes" id="UP000223071">
    <property type="component" value="Unassembled WGS sequence"/>
</dbReference>
<proteinExistence type="predicted"/>
<dbReference type="RefSeq" id="WP_098502798.1">
    <property type="nucleotide sequence ID" value="NZ_PDJQ01000001.1"/>
</dbReference>
<reference evidence="1 2" key="1">
    <citation type="submission" date="2017-09" db="EMBL/GenBank/DDBJ databases">
        <title>Sequencing the genomes of two abundant thermophiles in Great Basin hot springs: Thermocrinis jamiesonii and novel Chloroflexi Thermoflexus hugenholtzii.</title>
        <authorList>
            <person name="Hedlund B."/>
        </authorList>
    </citation>
    <scope>NUCLEOTIDE SEQUENCE [LARGE SCALE GENOMIC DNA]</scope>
    <source>
        <strain evidence="1 2">G233</strain>
    </source>
</reference>
<name>A0A2A9HED8_TEPT2</name>
<protein>
    <submittedName>
        <fullName evidence="1">Uncharacterized protein</fullName>
    </submittedName>
</protein>
<keyword evidence="2" id="KW-1185">Reference proteome</keyword>
<gene>
    <name evidence="1" type="ORF">A9A59_0531</name>
</gene>
<accession>A0A2A9HED8</accession>
<sequence length="136" mass="15068">MASEALRRKAQADAILERAAFQLADLLREAAAELRPFPPFPNALFTNAIEVDIGPLANNPDVGCIVVAEDGELYELQMGIDHESIELTGSWDPVTARKETLKKVELHPRDQVLYLYEALRLVTEELLEREAARGGA</sequence>